<gene>
    <name evidence="1" type="ORF">KME07_00300</name>
</gene>
<evidence type="ECO:0000313" key="2">
    <source>
        <dbReference type="Proteomes" id="UP000707356"/>
    </source>
</evidence>
<dbReference type="EMBL" id="JAHHHV010000001">
    <property type="protein sequence ID" value="MBW4463868.1"/>
    <property type="molecule type" value="Genomic_DNA"/>
</dbReference>
<organism evidence="1 2">
    <name type="scientific">Pegethrix bostrychoides GSE-TBD4-15B</name>
    <dbReference type="NCBI Taxonomy" id="2839662"/>
    <lineage>
        <taxon>Bacteria</taxon>
        <taxon>Bacillati</taxon>
        <taxon>Cyanobacteriota</taxon>
        <taxon>Cyanophyceae</taxon>
        <taxon>Oculatellales</taxon>
        <taxon>Oculatellaceae</taxon>
        <taxon>Pegethrix</taxon>
    </lineage>
</organism>
<dbReference type="Proteomes" id="UP000707356">
    <property type="component" value="Unassembled WGS sequence"/>
</dbReference>
<evidence type="ECO:0000313" key="1">
    <source>
        <dbReference type="EMBL" id="MBW4463868.1"/>
    </source>
</evidence>
<sequence>MNSELEALIDPQMRLAFAGHEDGGRLEPFSWCGAEQGEFSSFSLIQSEGWCSQMEVAAVLSAWQQPEQVGAVGGLDWLLPEGDPAEIWLSAATQATHRALDAELLDLLQSRLQNLEALKLSCASEACDSDYALPLLLGQIEETWLGIAPSVPVATDLESSPLRVTPLPMGSPDSASMLQLQIQDLLTRRGSVKIYGYYGGGYHQTHNYHLVQAAGSTQAAAVEALMQATGLLRRGQFEAFQPSSAADKAQLEPLAQRLRLLQAQVYQFSFWDWEQAYILGEALETAADRTGVVLRSRFTYNP</sequence>
<proteinExistence type="predicted"/>
<reference evidence="1" key="2">
    <citation type="journal article" date="2022" name="Microbiol. Resour. Announc.">
        <title>Metagenome Sequencing to Explore Phylogenomics of Terrestrial Cyanobacteria.</title>
        <authorList>
            <person name="Ward R.D."/>
            <person name="Stajich J.E."/>
            <person name="Johansen J.R."/>
            <person name="Huntemann M."/>
            <person name="Clum A."/>
            <person name="Foster B."/>
            <person name="Foster B."/>
            <person name="Roux S."/>
            <person name="Palaniappan K."/>
            <person name="Varghese N."/>
            <person name="Mukherjee S."/>
            <person name="Reddy T.B.K."/>
            <person name="Daum C."/>
            <person name="Copeland A."/>
            <person name="Chen I.A."/>
            <person name="Ivanova N.N."/>
            <person name="Kyrpides N.C."/>
            <person name="Shapiro N."/>
            <person name="Eloe-Fadrosh E.A."/>
            <person name="Pietrasiak N."/>
        </authorList>
    </citation>
    <scope>NUCLEOTIDE SEQUENCE</scope>
    <source>
        <strain evidence="1">GSE-TBD4-15B</strain>
    </source>
</reference>
<dbReference type="AlphaFoldDB" id="A0A951P6H6"/>
<protein>
    <submittedName>
        <fullName evidence="1">Uncharacterized protein</fullName>
    </submittedName>
</protein>
<name>A0A951P6H6_9CYAN</name>
<comment type="caution">
    <text evidence="1">The sequence shown here is derived from an EMBL/GenBank/DDBJ whole genome shotgun (WGS) entry which is preliminary data.</text>
</comment>
<accession>A0A951P6H6</accession>
<reference evidence="1" key="1">
    <citation type="submission" date="2021-05" db="EMBL/GenBank/DDBJ databases">
        <authorList>
            <person name="Pietrasiak N."/>
            <person name="Ward R."/>
            <person name="Stajich J.E."/>
            <person name="Kurbessoian T."/>
        </authorList>
    </citation>
    <scope>NUCLEOTIDE SEQUENCE</scope>
    <source>
        <strain evidence="1">GSE-TBD4-15B</strain>
    </source>
</reference>